<accession>A0A2S6IBG9</accession>
<comment type="catalytic activity">
    <reaction evidence="4">
        <text>uridine(34) in tRNA + AH2 + O2 = 5-hydroxyuridine(34) in tRNA + A + H2O</text>
        <dbReference type="Rhea" id="RHEA:64224"/>
        <dbReference type="Rhea" id="RHEA-COMP:11727"/>
        <dbReference type="Rhea" id="RHEA-COMP:13381"/>
        <dbReference type="ChEBI" id="CHEBI:13193"/>
        <dbReference type="ChEBI" id="CHEBI:15377"/>
        <dbReference type="ChEBI" id="CHEBI:15379"/>
        <dbReference type="ChEBI" id="CHEBI:17499"/>
        <dbReference type="ChEBI" id="CHEBI:65315"/>
        <dbReference type="ChEBI" id="CHEBI:136877"/>
    </reaction>
</comment>
<evidence type="ECO:0000256" key="2">
    <source>
        <dbReference type="ARBA" id="ARBA00023002"/>
    </source>
</evidence>
<dbReference type="Pfam" id="PF17773">
    <property type="entry name" value="UPF0176_N"/>
    <property type="match status" value="1"/>
</dbReference>
<dbReference type="InterPro" id="IPR020936">
    <property type="entry name" value="TrhO"/>
</dbReference>
<comment type="caution">
    <text evidence="7">The sequence shown here is derived from an EMBL/GenBank/DDBJ whole genome shotgun (WGS) entry which is preliminary data.</text>
</comment>
<dbReference type="Proteomes" id="UP000237662">
    <property type="component" value="Unassembled WGS sequence"/>
</dbReference>
<evidence type="ECO:0000256" key="1">
    <source>
        <dbReference type="ARBA" id="ARBA00022694"/>
    </source>
</evidence>
<comment type="function">
    <text evidence="3">Catalyzes oxygen-dependent 5-hydroxyuridine (ho5U) modification at position 34 in tRNAs, the first step in 5-carboxymethoxyuridine (cmo5U) biosynthesis. May be part of an alternate pathway, which is able to bypass cmo5U biogenesis in a subset of tRNAs under aerobic conditions.</text>
</comment>
<dbReference type="InterPro" id="IPR040503">
    <property type="entry name" value="TRHO_N"/>
</dbReference>
<evidence type="ECO:0000259" key="6">
    <source>
        <dbReference type="PROSITE" id="PS50206"/>
    </source>
</evidence>
<reference evidence="7 8" key="1">
    <citation type="submission" date="2018-02" db="EMBL/GenBank/DDBJ databases">
        <title>Genomic Encyclopedia of Archaeal and Bacterial Type Strains, Phase II (KMG-II): from individual species to whole genera.</title>
        <authorList>
            <person name="Goeker M."/>
        </authorList>
    </citation>
    <scope>NUCLEOTIDE SEQUENCE [LARGE SCALE GENOMIC DNA]</scope>
    <source>
        <strain evidence="7 8">DSM 29526</strain>
    </source>
</reference>
<dbReference type="Gene3D" id="3.30.70.100">
    <property type="match status" value="1"/>
</dbReference>
<feature type="domain" description="Rhodanese" evidence="6">
    <location>
        <begin position="149"/>
        <end position="239"/>
    </location>
</feature>
<dbReference type="NCBIfam" id="NF001133">
    <property type="entry name" value="PRK00142.1-1"/>
    <property type="match status" value="1"/>
</dbReference>
<gene>
    <name evidence="4" type="primary">trhO</name>
    <name evidence="7" type="ORF">CLV84_1771</name>
</gene>
<dbReference type="InterPro" id="IPR001763">
    <property type="entry name" value="Rhodanese-like_dom"/>
</dbReference>
<dbReference type="PROSITE" id="PS50206">
    <property type="entry name" value="RHODANESE_3"/>
    <property type="match status" value="1"/>
</dbReference>
<dbReference type="Gene3D" id="3.40.250.10">
    <property type="entry name" value="Rhodanese-like domain"/>
    <property type="match status" value="1"/>
</dbReference>
<keyword evidence="8" id="KW-1185">Reference proteome</keyword>
<dbReference type="InterPro" id="IPR022111">
    <property type="entry name" value="Rhodanese_C"/>
</dbReference>
<evidence type="ECO:0000256" key="4">
    <source>
        <dbReference type="HAMAP-Rule" id="MF_00469"/>
    </source>
</evidence>
<evidence type="ECO:0000256" key="3">
    <source>
        <dbReference type="ARBA" id="ARBA00045625"/>
    </source>
</evidence>
<comment type="similarity">
    <text evidence="4">Belongs to the TrhO family.</text>
</comment>
<dbReference type="RefSeq" id="WP_104419331.1">
    <property type="nucleotide sequence ID" value="NZ_PTJC01000005.1"/>
</dbReference>
<dbReference type="CDD" id="cd01518">
    <property type="entry name" value="RHOD_YceA"/>
    <property type="match status" value="1"/>
</dbReference>
<proteinExistence type="inferred from homology"/>
<feature type="region of interest" description="Disordered" evidence="5">
    <location>
        <begin position="327"/>
        <end position="352"/>
    </location>
</feature>
<dbReference type="InterPro" id="IPR036873">
    <property type="entry name" value="Rhodanese-like_dom_sf"/>
</dbReference>
<dbReference type="AlphaFoldDB" id="A0A2S6IBG9"/>
<evidence type="ECO:0000313" key="7">
    <source>
        <dbReference type="EMBL" id="PPK88799.1"/>
    </source>
</evidence>
<dbReference type="GO" id="GO:0006400">
    <property type="term" value="P:tRNA modification"/>
    <property type="evidence" value="ECO:0007669"/>
    <property type="project" value="UniProtKB-UniRule"/>
</dbReference>
<dbReference type="HAMAP" id="MF_00469">
    <property type="entry name" value="TrhO"/>
    <property type="match status" value="1"/>
</dbReference>
<keyword evidence="1 4" id="KW-0819">tRNA processing</keyword>
<name>A0A2S6IBG9_9BACT</name>
<dbReference type="Pfam" id="PF00581">
    <property type="entry name" value="Rhodanese"/>
    <property type="match status" value="1"/>
</dbReference>
<dbReference type="OrthoDB" id="9778326at2"/>
<dbReference type="PANTHER" id="PTHR43846:SF1">
    <property type="entry name" value="TRNA URIDINE(34) HYDROXYLASE"/>
    <property type="match status" value="1"/>
</dbReference>
<dbReference type="EMBL" id="PTJC01000005">
    <property type="protein sequence ID" value="PPK88799.1"/>
    <property type="molecule type" value="Genomic_DNA"/>
</dbReference>
<sequence>MERKKHELRNLLSREALQARLDAETEPRTTLSFYRYARIEDPQAFRDDCYERWSPLGVLGRIYIATEGINGQLSVPTAKLADFRSELYAIPFLDGTRLNIAIEAEARSFLKLIIKVRPKIVADGLDDATFDVTKRGRHLNAREVNELLEREDTLVVDMRNHYESAVGYFEGAIRPEVTNFRDILPVVENLLADKKDREIVMYCTGGIRCEKASAYYLHRGFANVSMVDGGIIEYARQCERDGLPKKYIGKNFVFDERLGERITEDVVSHCHQCGKPSDRQLDCANKACHILFIQCAECAARFEDCCSVECRDFNRLPEDERQRKRIETTFNGQRYGKAMPPREPAQRTSAGE</sequence>
<protein>
    <recommendedName>
        <fullName evidence="4">tRNA uridine(34) hydroxylase</fullName>
        <ecNumber evidence="4">1.14.-.-</ecNumber>
    </recommendedName>
    <alternativeName>
        <fullName evidence="4">tRNA hydroxylation protein O</fullName>
    </alternativeName>
</protein>
<keyword evidence="2 4" id="KW-0560">Oxidoreductase</keyword>
<dbReference type="EC" id="1.14.-.-" evidence="4"/>
<dbReference type="SUPFAM" id="SSF52821">
    <property type="entry name" value="Rhodanese/Cell cycle control phosphatase"/>
    <property type="match status" value="1"/>
</dbReference>
<dbReference type="PANTHER" id="PTHR43846">
    <property type="entry name" value="UPF0176 PROTEIN YCEA"/>
    <property type="match status" value="1"/>
</dbReference>
<dbReference type="Pfam" id="PF12368">
    <property type="entry name" value="Rhodanese_C"/>
    <property type="match status" value="1"/>
</dbReference>
<evidence type="ECO:0000313" key="8">
    <source>
        <dbReference type="Proteomes" id="UP000237662"/>
    </source>
</evidence>
<organism evidence="7 8">
    <name type="scientific">Neolewinella xylanilytica</name>
    <dbReference type="NCBI Taxonomy" id="1514080"/>
    <lineage>
        <taxon>Bacteria</taxon>
        <taxon>Pseudomonadati</taxon>
        <taxon>Bacteroidota</taxon>
        <taxon>Saprospiria</taxon>
        <taxon>Saprospirales</taxon>
        <taxon>Lewinellaceae</taxon>
        <taxon>Neolewinella</taxon>
    </lineage>
</organism>
<dbReference type="GO" id="GO:0016705">
    <property type="term" value="F:oxidoreductase activity, acting on paired donors, with incorporation or reduction of molecular oxygen"/>
    <property type="evidence" value="ECO:0007669"/>
    <property type="project" value="UniProtKB-UniRule"/>
</dbReference>
<evidence type="ECO:0000256" key="5">
    <source>
        <dbReference type="SAM" id="MobiDB-lite"/>
    </source>
</evidence>
<dbReference type="SMART" id="SM00450">
    <property type="entry name" value="RHOD"/>
    <property type="match status" value="1"/>
</dbReference>